<dbReference type="PANTHER" id="PTHR43777">
    <property type="entry name" value="MOLYBDENUM COFACTOR CYTIDYLYLTRANSFERASE"/>
    <property type="match status" value="1"/>
</dbReference>
<protein>
    <submittedName>
        <fullName evidence="2">Molybdenum cofactor cytidylyltransferase/nicotine blue oxidoreductase</fullName>
    </submittedName>
</protein>
<reference evidence="3" key="1">
    <citation type="submission" date="2017-06" db="EMBL/GenBank/DDBJ databases">
        <authorList>
            <person name="Varghese N."/>
            <person name="Submissions S."/>
        </authorList>
    </citation>
    <scope>NUCLEOTIDE SEQUENCE [LARGE SCALE GENOMIC DNA]</scope>
    <source>
        <strain evidence="3">DSM 46839</strain>
    </source>
</reference>
<dbReference type="AlphaFoldDB" id="A0A239FXI3"/>
<dbReference type="InterPro" id="IPR025877">
    <property type="entry name" value="MobA-like_NTP_Trfase"/>
</dbReference>
<dbReference type="PANTHER" id="PTHR43777:SF1">
    <property type="entry name" value="MOLYBDENUM COFACTOR CYTIDYLYLTRANSFERASE"/>
    <property type="match status" value="1"/>
</dbReference>
<dbReference type="EMBL" id="FZOO01000005">
    <property type="protein sequence ID" value="SNS61599.1"/>
    <property type="molecule type" value="Genomic_DNA"/>
</dbReference>
<evidence type="ECO:0000313" key="2">
    <source>
        <dbReference type="EMBL" id="SNS61599.1"/>
    </source>
</evidence>
<evidence type="ECO:0000259" key="1">
    <source>
        <dbReference type="Pfam" id="PF12804"/>
    </source>
</evidence>
<dbReference type="GO" id="GO:0016779">
    <property type="term" value="F:nucleotidyltransferase activity"/>
    <property type="evidence" value="ECO:0007669"/>
    <property type="project" value="UniProtKB-KW"/>
</dbReference>
<dbReference type="CDD" id="cd04182">
    <property type="entry name" value="GT_2_like_f"/>
    <property type="match status" value="1"/>
</dbReference>
<dbReference type="SUPFAM" id="SSF53448">
    <property type="entry name" value="Nucleotide-diphospho-sugar transferases"/>
    <property type="match status" value="1"/>
</dbReference>
<sequence length="199" mass="20474">MHHDEDMSTVAGVVLAAGGGRRYGMPKALVEYGGSLLVERAVRTARAVCDPVLVVLGARAVDVWRTADLDGATVLANRDWETGMASSLRTGLDGVRGWPGRVGAALVTLVDMPGMTPEALAAVAAHAAPDALAIATYDGVRGHPVLIGRDHWAGVVATATGDEGARRYLATHPVTEVDCTGLADPADLDVPPGQVPSAP</sequence>
<accession>A0A239FXI3</accession>
<dbReference type="Gene3D" id="3.90.550.10">
    <property type="entry name" value="Spore Coat Polysaccharide Biosynthesis Protein SpsA, Chain A"/>
    <property type="match status" value="1"/>
</dbReference>
<gene>
    <name evidence="2" type="ORF">SAMN06893096_105300</name>
</gene>
<proteinExistence type="predicted"/>
<dbReference type="Pfam" id="PF12804">
    <property type="entry name" value="NTP_transf_3"/>
    <property type="match status" value="1"/>
</dbReference>
<dbReference type="InterPro" id="IPR029044">
    <property type="entry name" value="Nucleotide-diphossugar_trans"/>
</dbReference>
<dbReference type="Proteomes" id="UP000198373">
    <property type="component" value="Unassembled WGS sequence"/>
</dbReference>
<organism evidence="2 3">
    <name type="scientific">Geodermatophilus pulveris</name>
    <dbReference type="NCBI Taxonomy" id="1564159"/>
    <lineage>
        <taxon>Bacteria</taxon>
        <taxon>Bacillati</taxon>
        <taxon>Actinomycetota</taxon>
        <taxon>Actinomycetes</taxon>
        <taxon>Geodermatophilales</taxon>
        <taxon>Geodermatophilaceae</taxon>
        <taxon>Geodermatophilus</taxon>
    </lineage>
</organism>
<keyword evidence="2" id="KW-0548">Nucleotidyltransferase</keyword>
<feature type="domain" description="MobA-like NTP transferase" evidence="1">
    <location>
        <begin position="12"/>
        <end position="172"/>
    </location>
</feature>
<keyword evidence="3" id="KW-1185">Reference proteome</keyword>
<evidence type="ECO:0000313" key="3">
    <source>
        <dbReference type="Proteomes" id="UP000198373"/>
    </source>
</evidence>
<name>A0A239FXI3_9ACTN</name>
<keyword evidence="2" id="KW-0808">Transferase</keyword>